<dbReference type="AlphaFoldDB" id="A0AAE6FXF7"/>
<organism evidence="1 2">
    <name type="scientific">Myxococcus xanthus</name>
    <dbReference type="NCBI Taxonomy" id="34"/>
    <lineage>
        <taxon>Bacteria</taxon>
        <taxon>Pseudomonadati</taxon>
        <taxon>Myxococcota</taxon>
        <taxon>Myxococcia</taxon>
        <taxon>Myxococcales</taxon>
        <taxon>Cystobacterineae</taxon>
        <taxon>Myxococcaceae</taxon>
        <taxon>Myxococcus</taxon>
    </lineage>
</organism>
<gene>
    <name evidence="1" type="ORF">BHS09_09220</name>
</gene>
<sequence length="115" mass="13341">MEPVIVSRLFDQVVQRTHRTRFRIEGTENESCHARLHQTSGAHGTWLKRHIQGDTREPPGTDFPGCGIHCQHFCVSERIAVHFAAIETSANDFTVEHRHRTYGDLSEFRCFPRER</sequence>
<evidence type="ECO:0000313" key="1">
    <source>
        <dbReference type="EMBL" id="QDE67160.1"/>
    </source>
</evidence>
<proteinExistence type="predicted"/>
<dbReference type="Proteomes" id="UP000320179">
    <property type="component" value="Chromosome"/>
</dbReference>
<dbReference type="EMBL" id="CP017174">
    <property type="protein sequence ID" value="QDE67160.1"/>
    <property type="molecule type" value="Genomic_DNA"/>
</dbReference>
<protein>
    <submittedName>
        <fullName evidence="1">Uncharacterized protein</fullName>
    </submittedName>
</protein>
<accession>A0AAE6FXF7</accession>
<evidence type="ECO:0000313" key="2">
    <source>
        <dbReference type="Proteomes" id="UP000320179"/>
    </source>
</evidence>
<reference evidence="1 2" key="1">
    <citation type="journal article" date="2019" name="Science">
        <title>Social genes are selection hotspots in kin groups of a soil microbe.</title>
        <authorList>
            <person name="Wielgoss S."/>
            <person name="Wolfensberger R."/>
            <person name="Sun L."/>
            <person name="Fiegna F."/>
            <person name="Velicer G.J."/>
        </authorList>
    </citation>
    <scope>NUCLEOTIDE SEQUENCE [LARGE SCALE GENOMIC DNA]</scope>
    <source>
        <strain evidence="1 2">MC3.5.9c15</strain>
    </source>
</reference>
<name>A0AAE6FXF7_MYXXA</name>